<keyword evidence="5" id="KW-1185">Reference proteome</keyword>
<dbReference type="InterPro" id="IPR029071">
    <property type="entry name" value="Ubiquitin-like_domsf"/>
</dbReference>
<dbReference type="Gene3D" id="3.80.10.10">
    <property type="entry name" value="Ribonuclease Inhibitor"/>
    <property type="match status" value="2"/>
</dbReference>
<dbReference type="AlphaFoldDB" id="A0A7N1A9F5"/>
<dbReference type="SUPFAM" id="SSF54236">
    <property type="entry name" value="Ubiquitin-like"/>
    <property type="match status" value="1"/>
</dbReference>
<dbReference type="Gene3D" id="3.10.20.90">
    <property type="entry name" value="Phosphatidylinositol 3-kinase Catalytic Subunit, Chain A, domain 1"/>
    <property type="match status" value="1"/>
</dbReference>
<dbReference type="SMART" id="SM00369">
    <property type="entry name" value="LRR_TYP"/>
    <property type="match status" value="7"/>
</dbReference>
<proteinExistence type="predicted"/>
<keyword evidence="1" id="KW-0433">Leucine-rich repeat</keyword>
<dbReference type="PROSITE" id="PS50053">
    <property type="entry name" value="UBIQUITIN_2"/>
    <property type="match status" value="1"/>
</dbReference>
<dbReference type="Pfam" id="PF13855">
    <property type="entry name" value="LRR_8"/>
    <property type="match status" value="2"/>
</dbReference>
<keyword evidence="2" id="KW-0677">Repeat</keyword>
<sequence length="367" mass="40224">MNGAGGGGGEEITVNVKFGGRTIPVTLSTDCRIKELKAMLQPLTNVLVRGQKLISKGKILTDDASLRDSDVKDGTKMMLMASQGLHQGDGPILKNAATKPISRSAVNAKAVELSVGKSRVDHWKRMRVISLSSSNLKAIPEEVWACGSSIRLLDASNNTIRGVPSQIANLTSLDRLDLSKNDIVDDSLSWEGVMQLKLSSLFLSQNHLTTLPPALGTMTSLVHLVVADNKLTSLPAEIGLMTELKTLNARNNRITSIDPSIGNCKYLLELDLSSNLLSEIPQTVGNLQNLKELYLSNNGLKAVPSSLFKNCTSLRKLDLHRTEITMNMLREMEGWNEFDERRRAKTQNLLDYRSLHSTDFDEGADIC</sequence>
<dbReference type="InterPro" id="IPR003591">
    <property type="entry name" value="Leu-rich_rpt_typical-subtyp"/>
</dbReference>
<reference evidence="4" key="1">
    <citation type="submission" date="2021-01" db="UniProtKB">
        <authorList>
            <consortium name="EnsemblPlants"/>
        </authorList>
    </citation>
    <scope>IDENTIFICATION</scope>
</reference>
<dbReference type="SUPFAM" id="SSF52058">
    <property type="entry name" value="L domain-like"/>
    <property type="match status" value="1"/>
</dbReference>
<evidence type="ECO:0000313" key="4">
    <source>
        <dbReference type="EnsemblPlants" id="Kaladp0878s0018.1.v1.1"/>
    </source>
</evidence>
<dbReference type="EnsemblPlants" id="Kaladp0878s0018.1.v1.1">
    <property type="protein sequence ID" value="Kaladp0878s0018.1.v1.1"/>
    <property type="gene ID" value="Kaladp0878s0018.v1.1"/>
</dbReference>
<evidence type="ECO:0000256" key="2">
    <source>
        <dbReference type="ARBA" id="ARBA00022737"/>
    </source>
</evidence>
<dbReference type="SMART" id="SM00364">
    <property type="entry name" value="LRR_BAC"/>
    <property type="match status" value="5"/>
</dbReference>
<evidence type="ECO:0000313" key="5">
    <source>
        <dbReference type="Proteomes" id="UP000594263"/>
    </source>
</evidence>
<dbReference type="PANTHER" id="PTHR46662:SF104">
    <property type="entry name" value="GPI-ANCHORED ADHESIN-LIKE PROTEIN PGA55-RELATED"/>
    <property type="match status" value="1"/>
</dbReference>
<dbReference type="InterPro" id="IPR032675">
    <property type="entry name" value="LRR_dom_sf"/>
</dbReference>
<dbReference type="Pfam" id="PF00240">
    <property type="entry name" value="ubiquitin"/>
    <property type="match status" value="1"/>
</dbReference>
<dbReference type="PANTHER" id="PTHR46662">
    <property type="entry name" value="DI-GLUCOSE BINDING PROTEIN WITH LEUCINE-RICH REPEAT DOMAIN-CONTAINING PROTEIN"/>
    <property type="match status" value="1"/>
</dbReference>
<dbReference type="Pfam" id="PF00560">
    <property type="entry name" value="LRR_1"/>
    <property type="match status" value="1"/>
</dbReference>
<name>A0A7N1A9F5_KALFE</name>
<dbReference type="SMART" id="SM00213">
    <property type="entry name" value="UBQ"/>
    <property type="match status" value="1"/>
</dbReference>
<dbReference type="Gramene" id="Kaladp0878s0018.1.v1.1">
    <property type="protein sequence ID" value="Kaladp0878s0018.1.v1.1"/>
    <property type="gene ID" value="Kaladp0878s0018.v1.1"/>
</dbReference>
<protein>
    <recommendedName>
        <fullName evidence="3">Ubiquitin-like domain-containing protein</fullName>
    </recommendedName>
</protein>
<dbReference type="InterPro" id="IPR001611">
    <property type="entry name" value="Leu-rich_rpt"/>
</dbReference>
<dbReference type="InterPro" id="IPR000626">
    <property type="entry name" value="Ubiquitin-like_dom"/>
</dbReference>
<dbReference type="Proteomes" id="UP000594263">
    <property type="component" value="Unplaced"/>
</dbReference>
<dbReference type="OMA" id="WGEFDER"/>
<accession>A0A7N1A9F5</accession>
<dbReference type="PROSITE" id="PS51450">
    <property type="entry name" value="LRR"/>
    <property type="match status" value="2"/>
</dbReference>
<feature type="domain" description="Ubiquitin-like" evidence="3">
    <location>
        <begin position="12"/>
        <end position="83"/>
    </location>
</feature>
<organism evidence="4 5">
    <name type="scientific">Kalanchoe fedtschenkoi</name>
    <name type="common">Lavender scallops</name>
    <name type="synonym">South American air plant</name>
    <dbReference type="NCBI Taxonomy" id="63787"/>
    <lineage>
        <taxon>Eukaryota</taxon>
        <taxon>Viridiplantae</taxon>
        <taxon>Streptophyta</taxon>
        <taxon>Embryophyta</taxon>
        <taxon>Tracheophyta</taxon>
        <taxon>Spermatophyta</taxon>
        <taxon>Magnoliopsida</taxon>
        <taxon>eudicotyledons</taxon>
        <taxon>Gunneridae</taxon>
        <taxon>Pentapetalae</taxon>
        <taxon>Saxifragales</taxon>
        <taxon>Crassulaceae</taxon>
        <taxon>Kalanchoe</taxon>
    </lineage>
</organism>
<evidence type="ECO:0000256" key="1">
    <source>
        <dbReference type="ARBA" id="ARBA00022614"/>
    </source>
</evidence>
<evidence type="ECO:0000259" key="3">
    <source>
        <dbReference type="PROSITE" id="PS50053"/>
    </source>
</evidence>